<evidence type="ECO:0000313" key="2">
    <source>
        <dbReference type="EMBL" id="GKV15055.1"/>
    </source>
</evidence>
<proteinExistence type="predicted"/>
<feature type="compositionally biased region" description="Basic residues" evidence="1">
    <location>
        <begin position="1"/>
        <end position="10"/>
    </location>
</feature>
<gene>
    <name evidence="2" type="ORF">SLEP1_g25857</name>
</gene>
<evidence type="ECO:0000256" key="1">
    <source>
        <dbReference type="SAM" id="MobiDB-lite"/>
    </source>
</evidence>
<dbReference type="EMBL" id="BPVZ01000042">
    <property type="protein sequence ID" value="GKV15055.1"/>
    <property type="molecule type" value="Genomic_DNA"/>
</dbReference>
<name>A0AAV5JXR4_9ROSI</name>
<sequence length="78" mass="8656">MRPHSKHSKQARGNATSPKPPAELRSPLLLRSKARNKTSGCSTLKHRRIFPLVASTMQAAESGNPFMGRHQTHGTFEH</sequence>
<dbReference type="AlphaFoldDB" id="A0AAV5JXR4"/>
<dbReference type="Proteomes" id="UP001054252">
    <property type="component" value="Unassembled WGS sequence"/>
</dbReference>
<reference evidence="2 3" key="1">
    <citation type="journal article" date="2021" name="Commun. Biol.">
        <title>The genome of Shorea leprosula (Dipterocarpaceae) highlights the ecological relevance of drought in aseasonal tropical rainforests.</title>
        <authorList>
            <person name="Ng K.K.S."/>
            <person name="Kobayashi M.J."/>
            <person name="Fawcett J.A."/>
            <person name="Hatakeyama M."/>
            <person name="Paape T."/>
            <person name="Ng C.H."/>
            <person name="Ang C.C."/>
            <person name="Tnah L.H."/>
            <person name="Lee C.T."/>
            <person name="Nishiyama T."/>
            <person name="Sese J."/>
            <person name="O'Brien M.J."/>
            <person name="Copetti D."/>
            <person name="Mohd Noor M.I."/>
            <person name="Ong R.C."/>
            <person name="Putra M."/>
            <person name="Sireger I.Z."/>
            <person name="Indrioko S."/>
            <person name="Kosugi Y."/>
            <person name="Izuno A."/>
            <person name="Isagi Y."/>
            <person name="Lee S.L."/>
            <person name="Shimizu K.K."/>
        </authorList>
    </citation>
    <scope>NUCLEOTIDE SEQUENCE [LARGE SCALE GENOMIC DNA]</scope>
    <source>
        <strain evidence="2">214</strain>
    </source>
</reference>
<accession>A0AAV5JXR4</accession>
<keyword evidence="3" id="KW-1185">Reference proteome</keyword>
<organism evidence="2 3">
    <name type="scientific">Rubroshorea leprosula</name>
    <dbReference type="NCBI Taxonomy" id="152421"/>
    <lineage>
        <taxon>Eukaryota</taxon>
        <taxon>Viridiplantae</taxon>
        <taxon>Streptophyta</taxon>
        <taxon>Embryophyta</taxon>
        <taxon>Tracheophyta</taxon>
        <taxon>Spermatophyta</taxon>
        <taxon>Magnoliopsida</taxon>
        <taxon>eudicotyledons</taxon>
        <taxon>Gunneridae</taxon>
        <taxon>Pentapetalae</taxon>
        <taxon>rosids</taxon>
        <taxon>malvids</taxon>
        <taxon>Malvales</taxon>
        <taxon>Dipterocarpaceae</taxon>
        <taxon>Rubroshorea</taxon>
    </lineage>
</organism>
<comment type="caution">
    <text evidence="2">The sequence shown here is derived from an EMBL/GenBank/DDBJ whole genome shotgun (WGS) entry which is preliminary data.</text>
</comment>
<evidence type="ECO:0000313" key="3">
    <source>
        <dbReference type="Proteomes" id="UP001054252"/>
    </source>
</evidence>
<feature type="region of interest" description="Disordered" evidence="1">
    <location>
        <begin position="1"/>
        <end position="43"/>
    </location>
</feature>
<protein>
    <submittedName>
        <fullName evidence="2">Uncharacterized protein</fullName>
    </submittedName>
</protein>